<dbReference type="Pfam" id="PF13966">
    <property type="entry name" value="zf-RVT"/>
    <property type="match status" value="1"/>
</dbReference>
<feature type="domain" description="NADH:ubiquinone oxidoreductase intermediate-associated protein 30" evidence="1">
    <location>
        <begin position="381"/>
        <end position="526"/>
    </location>
</feature>
<dbReference type="PANTHER" id="PTHR15020">
    <property type="entry name" value="FLAVIN REDUCTASE-RELATED"/>
    <property type="match status" value="1"/>
</dbReference>
<sequence length="715" mass="79530">MECWSMQISPSPPSSSILNNLQGSSSHFGRKLSNRSLHCQLLSSPFPKPFLQLDDRPQSFVYQHGLASLSSRTKRGPISAEAGKQSWDFGRFVKTLYFFNGPPSPAKFFEFLIEKLSNPSPSKPVKAMDTSGIVLVAGATGGVGRRVVDILRKKGLPVRVLVRNEEKARRMLGPDIDLKKGFVLASWCCMCKNAEETVDHLLLHCWFARQLWTFVFKCVGIDWVIPLHVSELLVGWWNWFGKKSSGVWNLIPSCLMWTIWKERNMRTFENLETPLAKVIELFFVSLFDWSRAWGLTASPSIVGDITKESTLVPEYFKGVRKVINAVSVIVGPKEGDTPDRAKYSQIKGDSPEMVEYIGMKNLINAVKGSVGLRKGKILFGFEGNNSTELTWGALDDVVMGGVSESSFQIDRRGSEIGGPTGVFKGVVSTANNGGFTSIRTKNFSVPEDLSAYDGLELRLKGDGRRYKLIIRTSLNWDTVGYTASFDTVASQWQSIRLPFSSLRPIFRARTVSDAPPFDPTNVLMFSKFEYDGKLNPTFVEGAFELPLSSIRTYIKDPICPRFVHVGSAGVTRPDRPGLDLSKQPPAVRLNKELGFILTFKLKGEDLVRESGIPYAIIRPCALTEEPAGADLIFEQGDNITGKISREEIALICVAALDSPYACDKTFEVKSVIPFSEPFTVDPENPPPEKDYNIYFKTLKDGITGKELLEQSPVPV</sequence>
<protein>
    <recommendedName>
        <fullName evidence="5">NADH:ubiquinone oxidoreductase intermediate-associated protein 30 domain-containing protein</fullName>
    </recommendedName>
</protein>
<reference evidence="4" key="1">
    <citation type="submission" date="2018-02" db="EMBL/GenBank/DDBJ databases">
        <authorList>
            <person name="Cohen D.B."/>
            <person name="Kent A.D."/>
        </authorList>
    </citation>
    <scope>NUCLEOTIDE SEQUENCE</scope>
</reference>
<feature type="domain" description="NAD(P)-binding" evidence="2">
    <location>
        <begin position="560"/>
        <end position="659"/>
    </location>
</feature>
<dbReference type="InterPro" id="IPR008979">
    <property type="entry name" value="Galactose-bd-like_sf"/>
</dbReference>
<dbReference type="InterPro" id="IPR013857">
    <property type="entry name" value="NADH-UbQ_OxRdtase-assoc_prot30"/>
</dbReference>
<dbReference type="PANTHER" id="PTHR15020:SF50">
    <property type="entry name" value="UPF0659 PROTEIN YMR090W"/>
    <property type="match status" value="1"/>
</dbReference>
<dbReference type="Pfam" id="PF08547">
    <property type="entry name" value="CIA30"/>
    <property type="match status" value="1"/>
</dbReference>
<gene>
    <name evidence="4" type="ORF">FSB_LOCUS41167</name>
</gene>
<evidence type="ECO:0000259" key="2">
    <source>
        <dbReference type="Pfam" id="PF13460"/>
    </source>
</evidence>
<feature type="domain" description="Reverse transcriptase zinc-binding" evidence="3">
    <location>
        <begin position="180"/>
        <end position="212"/>
    </location>
</feature>
<accession>A0A2N9HMU2</accession>
<dbReference type="AlphaFoldDB" id="A0A2N9HMU2"/>
<name>A0A2N9HMU2_FAGSY</name>
<dbReference type="SUPFAM" id="SSF49785">
    <property type="entry name" value="Galactose-binding domain-like"/>
    <property type="match status" value="1"/>
</dbReference>
<dbReference type="Pfam" id="PF13460">
    <property type="entry name" value="NAD_binding_10"/>
    <property type="match status" value="1"/>
</dbReference>
<dbReference type="FunFam" id="3.40.50.720:FF:000344">
    <property type="entry name" value="NAD(P)-binding Rossmann-fold superfamily protein"/>
    <property type="match status" value="1"/>
</dbReference>
<dbReference type="InterPro" id="IPR036291">
    <property type="entry name" value="NAD(P)-bd_dom_sf"/>
</dbReference>
<evidence type="ECO:0000313" key="4">
    <source>
        <dbReference type="EMBL" id="SPD13285.1"/>
    </source>
</evidence>
<dbReference type="SUPFAM" id="SSF51735">
    <property type="entry name" value="NAD(P)-binding Rossmann-fold domains"/>
    <property type="match status" value="2"/>
</dbReference>
<evidence type="ECO:0000259" key="1">
    <source>
        <dbReference type="Pfam" id="PF08547"/>
    </source>
</evidence>
<organism evidence="4">
    <name type="scientific">Fagus sylvatica</name>
    <name type="common">Beechnut</name>
    <dbReference type="NCBI Taxonomy" id="28930"/>
    <lineage>
        <taxon>Eukaryota</taxon>
        <taxon>Viridiplantae</taxon>
        <taxon>Streptophyta</taxon>
        <taxon>Embryophyta</taxon>
        <taxon>Tracheophyta</taxon>
        <taxon>Spermatophyta</taxon>
        <taxon>Magnoliopsida</taxon>
        <taxon>eudicotyledons</taxon>
        <taxon>Gunneridae</taxon>
        <taxon>Pentapetalae</taxon>
        <taxon>rosids</taxon>
        <taxon>fabids</taxon>
        <taxon>Fagales</taxon>
        <taxon>Fagaceae</taxon>
        <taxon>Fagus</taxon>
    </lineage>
</organism>
<dbReference type="InterPro" id="IPR026960">
    <property type="entry name" value="RVT-Znf"/>
</dbReference>
<evidence type="ECO:0000259" key="3">
    <source>
        <dbReference type="Pfam" id="PF13966"/>
    </source>
</evidence>
<dbReference type="InterPro" id="IPR016040">
    <property type="entry name" value="NAD(P)-bd_dom"/>
</dbReference>
<dbReference type="Gene3D" id="3.40.50.720">
    <property type="entry name" value="NAD(P)-binding Rossmann-like Domain"/>
    <property type="match status" value="3"/>
</dbReference>
<dbReference type="EMBL" id="OIVN01003746">
    <property type="protein sequence ID" value="SPD13285.1"/>
    <property type="molecule type" value="Genomic_DNA"/>
</dbReference>
<proteinExistence type="predicted"/>
<evidence type="ECO:0008006" key="5">
    <source>
        <dbReference type="Google" id="ProtNLM"/>
    </source>
</evidence>